<proteinExistence type="predicted"/>
<accession>A0A381V5T5</accession>
<evidence type="ECO:0000259" key="1">
    <source>
        <dbReference type="Pfam" id="PF02525"/>
    </source>
</evidence>
<dbReference type="EMBL" id="UINC01007939">
    <property type="protein sequence ID" value="SVA35756.1"/>
    <property type="molecule type" value="Genomic_DNA"/>
</dbReference>
<protein>
    <recommendedName>
        <fullName evidence="1">Flavodoxin-like fold domain-containing protein</fullName>
    </recommendedName>
</protein>
<dbReference type="AlphaFoldDB" id="A0A381V5T5"/>
<organism evidence="2">
    <name type="scientific">marine metagenome</name>
    <dbReference type="NCBI Taxonomy" id="408172"/>
    <lineage>
        <taxon>unclassified sequences</taxon>
        <taxon>metagenomes</taxon>
        <taxon>ecological metagenomes</taxon>
    </lineage>
</organism>
<evidence type="ECO:0000313" key="2">
    <source>
        <dbReference type="EMBL" id="SVA35756.1"/>
    </source>
</evidence>
<dbReference type="InterPro" id="IPR029039">
    <property type="entry name" value="Flavoprotein-like_sf"/>
</dbReference>
<feature type="domain" description="Flavodoxin-like fold" evidence="1">
    <location>
        <begin position="9"/>
        <end position="153"/>
    </location>
</feature>
<sequence length="211" mass="24933">VQLLSGNEMRICIIFGHHNTQNSFNASVRDTFIDEAKKNGHDIDLINLFDEEQQLPFYRSDINPPPELVLEYRKRLEDADAMFLMGACHNLRMNVIIENWIDWVLHPKWFFSYRSYLPESKFFGNYGYPVPGAMKNKIGIVSMTYGGPMVSYFNFSLFDNIPYRRLKKSVFQLGGLKTKYLRFYSVLPNMSNADFERHMIRVRKFARNFRN</sequence>
<dbReference type="InterPro" id="IPR003680">
    <property type="entry name" value="Flavodoxin_fold"/>
</dbReference>
<dbReference type="Pfam" id="PF02525">
    <property type="entry name" value="Flavodoxin_2"/>
    <property type="match status" value="1"/>
</dbReference>
<reference evidence="2" key="1">
    <citation type="submission" date="2018-05" db="EMBL/GenBank/DDBJ databases">
        <authorList>
            <person name="Lanie J.A."/>
            <person name="Ng W.-L."/>
            <person name="Kazmierczak K.M."/>
            <person name="Andrzejewski T.M."/>
            <person name="Davidsen T.M."/>
            <person name="Wayne K.J."/>
            <person name="Tettelin H."/>
            <person name="Glass J.I."/>
            <person name="Rusch D."/>
            <person name="Podicherti R."/>
            <person name="Tsui H.-C.T."/>
            <person name="Winkler M.E."/>
        </authorList>
    </citation>
    <scope>NUCLEOTIDE SEQUENCE</scope>
</reference>
<dbReference type="SUPFAM" id="SSF52218">
    <property type="entry name" value="Flavoproteins"/>
    <property type="match status" value="1"/>
</dbReference>
<name>A0A381V5T5_9ZZZZ</name>
<dbReference type="Gene3D" id="3.40.50.360">
    <property type="match status" value="1"/>
</dbReference>
<feature type="non-terminal residue" evidence="2">
    <location>
        <position position="1"/>
    </location>
</feature>
<gene>
    <name evidence="2" type="ORF">METZ01_LOCUS88610</name>
</gene>